<keyword evidence="13" id="KW-0961">Cell wall biogenesis/degradation</keyword>
<keyword evidence="8 17" id="KW-0732">Signal</keyword>
<dbReference type="STRING" id="3469.A0A4Y7J055"/>
<protein>
    <recommendedName>
        <fullName evidence="6 17">Pectinesterase</fullName>
        <ecNumber evidence="6 17">3.1.1.11</ecNumber>
    </recommendedName>
</protein>
<dbReference type="UniPathway" id="UPA00545">
    <property type="reaction ID" value="UER00823"/>
</dbReference>
<dbReference type="InterPro" id="IPR012334">
    <property type="entry name" value="Pectin_lyas_fold"/>
</dbReference>
<dbReference type="AlphaFoldDB" id="A0A4Y7J055"/>
<evidence type="ECO:0000256" key="5">
    <source>
        <dbReference type="ARBA" id="ARBA00007786"/>
    </source>
</evidence>
<dbReference type="NCBIfam" id="TIGR01614">
    <property type="entry name" value="PME_inhib"/>
    <property type="match status" value="1"/>
</dbReference>
<dbReference type="GO" id="GO:0045490">
    <property type="term" value="P:pectin catabolic process"/>
    <property type="evidence" value="ECO:0007669"/>
    <property type="project" value="UniProtKB-UniRule"/>
</dbReference>
<evidence type="ECO:0000256" key="9">
    <source>
        <dbReference type="ARBA" id="ARBA00022801"/>
    </source>
</evidence>
<dbReference type="Pfam" id="PF01095">
    <property type="entry name" value="Pectinesterase"/>
    <property type="match status" value="1"/>
</dbReference>
<comment type="similarity">
    <text evidence="4">In the N-terminal section; belongs to the PMEI family.</text>
</comment>
<evidence type="ECO:0000256" key="14">
    <source>
        <dbReference type="ARBA" id="ARBA00047928"/>
    </source>
</evidence>
<dbReference type="Gramene" id="RZC53139">
    <property type="protein sequence ID" value="RZC53139"/>
    <property type="gene ID" value="C5167_012006"/>
</dbReference>
<evidence type="ECO:0000256" key="7">
    <source>
        <dbReference type="ARBA" id="ARBA00022525"/>
    </source>
</evidence>
<feature type="active site" evidence="16">
    <location>
        <position position="407"/>
    </location>
</feature>
<reference evidence="19 20" key="1">
    <citation type="journal article" date="2018" name="Science">
        <title>The opium poppy genome and morphinan production.</title>
        <authorList>
            <person name="Guo L."/>
            <person name="Winzer T."/>
            <person name="Yang X."/>
            <person name="Li Y."/>
            <person name="Ning Z."/>
            <person name="He Z."/>
            <person name="Teodor R."/>
            <person name="Lu Y."/>
            <person name="Bowser T.A."/>
            <person name="Graham I.A."/>
            <person name="Ye K."/>
        </authorList>
    </citation>
    <scope>NUCLEOTIDE SEQUENCE [LARGE SCALE GENOMIC DNA]</scope>
    <source>
        <strain evidence="20">cv. HN1</strain>
        <tissue evidence="19">Leaves</tissue>
    </source>
</reference>
<dbReference type="CDD" id="cd15798">
    <property type="entry name" value="PMEI-like_3"/>
    <property type="match status" value="1"/>
</dbReference>
<comment type="function">
    <text evidence="15">Acts in the modification of cell walls via demethylesterification of cell wall pectin.</text>
</comment>
<evidence type="ECO:0000256" key="12">
    <source>
        <dbReference type="ARBA" id="ARBA00023180"/>
    </source>
</evidence>
<dbReference type="InterPro" id="IPR006501">
    <property type="entry name" value="Pectinesterase_inhib_dom"/>
</dbReference>
<feature type="domain" description="Pectinesterase inhibitor" evidence="18">
    <location>
        <begin position="38"/>
        <end position="191"/>
    </location>
</feature>
<dbReference type="GO" id="GO:0005576">
    <property type="term" value="C:extracellular region"/>
    <property type="evidence" value="ECO:0007669"/>
    <property type="project" value="UniProtKB-SubCell"/>
</dbReference>
<evidence type="ECO:0000256" key="4">
    <source>
        <dbReference type="ARBA" id="ARBA00006027"/>
    </source>
</evidence>
<dbReference type="SUPFAM" id="SSF51126">
    <property type="entry name" value="Pectin lyase-like"/>
    <property type="match status" value="1"/>
</dbReference>
<keyword evidence="7" id="KW-0964">Secreted</keyword>
<evidence type="ECO:0000256" key="10">
    <source>
        <dbReference type="ARBA" id="ARBA00023085"/>
    </source>
</evidence>
<evidence type="ECO:0000256" key="2">
    <source>
        <dbReference type="ARBA" id="ARBA00004613"/>
    </source>
</evidence>
<keyword evidence="9 17" id="KW-0378">Hydrolase</keyword>
<evidence type="ECO:0000256" key="13">
    <source>
        <dbReference type="ARBA" id="ARBA00023316"/>
    </source>
</evidence>
<dbReference type="Proteomes" id="UP000316621">
    <property type="component" value="Chromosome 3"/>
</dbReference>
<dbReference type="SUPFAM" id="SSF101148">
    <property type="entry name" value="Plant invertase/pectin methylesterase inhibitor"/>
    <property type="match status" value="1"/>
</dbReference>
<dbReference type="InterPro" id="IPR033131">
    <property type="entry name" value="Pectinesterase_Asp_AS"/>
</dbReference>
<evidence type="ECO:0000313" key="20">
    <source>
        <dbReference type="Proteomes" id="UP000316621"/>
    </source>
</evidence>
<dbReference type="InterPro" id="IPR011050">
    <property type="entry name" value="Pectin_lyase_fold/virulence"/>
</dbReference>
<keyword evidence="12" id="KW-0325">Glycoprotein</keyword>
<dbReference type="InterPro" id="IPR000070">
    <property type="entry name" value="Pectinesterase_cat"/>
</dbReference>
<dbReference type="GO" id="GO:0004857">
    <property type="term" value="F:enzyme inhibitor activity"/>
    <property type="evidence" value="ECO:0007669"/>
    <property type="project" value="InterPro"/>
</dbReference>
<evidence type="ECO:0000256" key="3">
    <source>
        <dbReference type="ARBA" id="ARBA00005184"/>
    </source>
</evidence>
<evidence type="ECO:0000256" key="8">
    <source>
        <dbReference type="ARBA" id="ARBA00022729"/>
    </source>
</evidence>
<dbReference type="OMA" id="ILTNHQT"/>
<dbReference type="SMART" id="SM00856">
    <property type="entry name" value="PMEI"/>
    <property type="match status" value="1"/>
</dbReference>
<dbReference type="GO" id="GO:0030599">
    <property type="term" value="F:pectinesterase activity"/>
    <property type="evidence" value="ECO:0007669"/>
    <property type="project" value="UniProtKB-UniRule"/>
</dbReference>
<feature type="signal peptide" evidence="17">
    <location>
        <begin position="1"/>
        <end position="29"/>
    </location>
</feature>
<evidence type="ECO:0000256" key="1">
    <source>
        <dbReference type="ARBA" id="ARBA00004196"/>
    </source>
</evidence>
<keyword evidence="11" id="KW-1015">Disulfide bond</keyword>
<comment type="similarity">
    <text evidence="5">In the C-terminal section; belongs to the pectinesterase family.</text>
</comment>
<dbReference type="InterPro" id="IPR035513">
    <property type="entry name" value="Invertase/methylesterase_inhib"/>
</dbReference>
<organism evidence="19 20">
    <name type="scientific">Papaver somniferum</name>
    <name type="common">Opium poppy</name>
    <dbReference type="NCBI Taxonomy" id="3469"/>
    <lineage>
        <taxon>Eukaryota</taxon>
        <taxon>Viridiplantae</taxon>
        <taxon>Streptophyta</taxon>
        <taxon>Embryophyta</taxon>
        <taxon>Tracheophyta</taxon>
        <taxon>Spermatophyta</taxon>
        <taxon>Magnoliopsida</taxon>
        <taxon>Ranunculales</taxon>
        <taxon>Papaveraceae</taxon>
        <taxon>Papaveroideae</taxon>
        <taxon>Papaver</taxon>
    </lineage>
</organism>
<evidence type="ECO:0000256" key="11">
    <source>
        <dbReference type="ARBA" id="ARBA00023157"/>
    </source>
</evidence>
<evidence type="ECO:0000256" key="17">
    <source>
        <dbReference type="RuleBase" id="RU000589"/>
    </source>
</evidence>
<dbReference type="PROSITE" id="PS00503">
    <property type="entry name" value="PECTINESTERASE_2"/>
    <property type="match status" value="1"/>
</dbReference>
<dbReference type="Gene3D" id="2.160.20.10">
    <property type="entry name" value="Single-stranded right-handed beta-helix, Pectin lyase-like"/>
    <property type="match status" value="1"/>
</dbReference>
<dbReference type="Gene3D" id="1.20.140.40">
    <property type="entry name" value="Invertase/pectin methylesterase inhibitor family protein"/>
    <property type="match status" value="1"/>
</dbReference>
<feature type="chain" id="PRO_5021452845" description="Pectinesterase" evidence="17">
    <location>
        <begin position="30"/>
        <end position="568"/>
    </location>
</feature>
<gene>
    <name evidence="19" type="ORF">C5167_012006</name>
</gene>
<comment type="catalytic activity">
    <reaction evidence="14 17">
        <text>[(1-&gt;4)-alpha-D-galacturonosyl methyl ester](n) + n H2O = [(1-&gt;4)-alpha-D-galacturonosyl](n) + n methanol + n H(+)</text>
        <dbReference type="Rhea" id="RHEA:22380"/>
        <dbReference type="Rhea" id="RHEA-COMP:14570"/>
        <dbReference type="Rhea" id="RHEA-COMP:14573"/>
        <dbReference type="ChEBI" id="CHEBI:15377"/>
        <dbReference type="ChEBI" id="CHEBI:15378"/>
        <dbReference type="ChEBI" id="CHEBI:17790"/>
        <dbReference type="ChEBI" id="CHEBI:140522"/>
        <dbReference type="ChEBI" id="CHEBI:140523"/>
        <dbReference type="EC" id="3.1.1.11"/>
    </reaction>
</comment>
<name>A0A4Y7J055_PAPSO</name>
<comment type="subcellular location">
    <subcellularLocation>
        <location evidence="1">Cell envelope</location>
    </subcellularLocation>
    <subcellularLocation>
        <location evidence="2">Secreted</location>
    </subcellularLocation>
</comment>
<sequence>MASTLFSSSLYTALCYIILLLVLSSPSSAASTPSYAPTTPVAPEVVCNATLYPNFCKSLFPGTGKSNVYDYCRFSIRKSLSETKKFMASVDSLLMRSRTLSKNVVQALEDCRQLEQLNVEYLSTTISSINSTRTLPAMKADDMQTLLSAILTNQQTCYEGLQETASPQIVKGALYAPLSNENKISSVSLALYNRGWVREKNRGKMQIGRKLLFSDMIRDGGLQLKMSSQNREIFESASKRKLLQTVSDKVVVRDMVVVNQDGSGNFTTINEAVAAAPNKTRIADGYFLIYIKSGVYQEYVDIVKNKRNIMMIGDGINKTIITGDRSVGGGSTTFRSATFIVVGEGFVGINITFRNTAGPSMNQAVAVRSGADFSTFYRCSFEAYQDTLYTHSLRQFYRECDIYGTVDFIFGNAAVVFQNCNIYARLPNPRQANMVTAQGRADPNQNTGTSIQNCNILASPDLASSNGTTKTYLGRPWREYSRTIYSQSFIDSLIDPSGWDPWTGEFLDTLYYAEFSNRGPGSNTSSRVQWPGYRTIDITNATAFTVSNFIVGDDWLPATGIPFRGELL</sequence>
<evidence type="ECO:0000259" key="18">
    <source>
        <dbReference type="SMART" id="SM00856"/>
    </source>
</evidence>
<keyword evidence="10 17" id="KW-0063">Aspartyl esterase</keyword>
<evidence type="ECO:0000256" key="16">
    <source>
        <dbReference type="PROSITE-ProRule" id="PRU10040"/>
    </source>
</evidence>
<proteinExistence type="inferred from homology"/>
<dbReference type="PANTHER" id="PTHR31707">
    <property type="entry name" value="PECTINESTERASE"/>
    <property type="match status" value="1"/>
</dbReference>
<evidence type="ECO:0000256" key="15">
    <source>
        <dbReference type="ARBA" id="ARBA00057335"/>
    </source>
</evidence>
<dbReference type="EC" id="3.1.1.11" evidence="6 17"/>
<dbReference type="OrthoDB" id="2019149at2759"/>
<keyword evidence="20" id="KW-1185">Reference proteome</keyword>
<dbReference type="GO" id="GO:0042545">
    <property type="term" value="P:cell wall modification"/>
    <property type="evidence" value="ECO:0007669"/>
    <property type="project" value="UniProtKB-UniRule"/>
</dbReference>
<dbReference type="FunFam" id="2.160.20.10:FF:000001">
    <property type="entry name" value="Pectinesterase"/>
    <property type="match status" value="1"/>
</dbReference>
<evidence type="ECO:0000313" key="19">
    <source>
        <dbReference type="EMBL" id="RZC53139.1"/>
    </source>
</evidence>
<dbReference type="FunFam" id="1.20.140.40:FF:000004">
    <property type="entry name" value="Pectinesterase"/>
    <property type="match status" value="1"/>
</dbReference>
<evidence type="ECO:0000256" key="6">
    <source>
        <dbReference type="ARBA" id="ARBA00013229"/>
    </source>
</evidence>
<accession>A0A4Y7J055</accession>
<comment type="pathway">
    <text evidence="3 17">Glycan metabolism; pectin degradation; 2-dehydro-3-deoxy-D-gluconate from pectin: step 1/5.</text>
</comment>
<dbReference type="EMBL" id="CM010717">
    <property type="protein sequence ID" value="RZC53139.1"/>
    <property type="molecule type" value="Genomic_DNA"/>
</dbReference>
<dbReference type="Pfam" id="PF04043">
    <property type="entry name" value="PMEI"/>
    <property type="match status" value="1"/>
</dbReference>